<dbReference type="Proteomes" id="UP001498771">
    <property type="component" value="Unassembled WGS sequence"/>
</dbReference>
<protein>
    <submittedName>
        <fullName evidence="2">Uncharacterized protein</fullName>
    </submittedName>
</protein>
<accession>A0ABR1FAD2</accession>
<keyword evidence="3" id="KW-1185">Reference proteome</keyword>
<organism evidence="2 3">
    <name type="scientific">Myxozyma melibiosi</name>
    <dbReference type="NCBI Taxonomy" id="54550"/>
    <lineage>
        <taxon>Eukaryota</taxon>
        <taxon>Fungi</taxon>
        <taxon>Dikarya</taxon>
        <taxon>Ascomycota</taxon>
        <taxon>Saccharomycotina</taxon>
        <taxon>Lipomycetes</taxon>
        <taxon>Lipomycetales</taxon>
        <taxon>Lipomycetaceae</taxon>
        <taxon>Myxozyma</taxon>
    </lineage>
</organism>
<dbReference type="EMBL" id="JBBJBU010000002">
    <property type="protein sequence ID" value="KAK7206727.1"/>
    <property type="molecule type" value="Genomic_DNA"/>
</dbReference>
<dbReference type="GeneID" id="90034942"/>
<evidence type="ECO:0000256" key="1">
    <source>
        <dbReference type="SAM" id="MobiDB-lite"/>
    </source>
</evidence>
<evidence type="ECO:0000313" key="3">
    <source>
        <dbReference type="Proteomes" id="UP001498771"/>
    </source>
</evidence>
<name>A0ABR1FAD2_9ASCO</name>
<feature type="region of interest" description="Disordered" evidence="1">
    <location>
        <begin position="44"/>
        <end position="76"/>
    </location>
</feature>
<feature type="region of interest" description="Disordered" evidence="1">
    <location>
        <begin position="157"/>
        <end position="176"/>
    </location>
</feature>
<feature type="compositionally biased region" description="Basic and acidic residues" evidence="1">
    <location>
        <begin position="183"/>
        <end position="205"/>
    </location>
</feature>
<sequence length="230" mass="25351">MQMIACLDERRAYLVEDRCTCDPVLLPRQWLEIKVSPRINRLEGDNYTDTDAGKKEKQGNAEKEGESRDGNGTADEELIRRSVGQEVLDELVVDLQRRLGGSVSGFIGYGTRGLCVCVWRGRRRLAGRDGGGGGPGLVGLRLGGRTARNRRHCDLDGKKAAGQGRQRSGRRVGGRGQIVKEEEAVKRETGRAEGEQRTGYKERRSPASCCAPNEAVRQTLKKKPLLLCGF</sequence>
<dbReference type="RefSeq" id="XP_064769760.1">
    <property type="nucleotide sequence ID" value="XM_064909430.1"/>
</dbReference>
<proteinExistence type="predicted"/>
<reference evidence="2 3" key="1">
    <citation type="submission" date="2024-03" db="EMBL/GenBank/DDBJ databases">
        <title>Genome-scale model development and genomic sequencing of the oleaginous clade Lipomyces.</title>
        <authorList>
            <consortium name="Lawrence Berkeley National Laboratory"/>
            <person name="Czajka J.J."/>
            <person name="Han Y."/>
            <person name="Kim J."/>
            <person name="Mondo S.J."/>
            <person name="Hofstad B.A."/>
            <person name="Robles A."/>
            <person name="Haridas S."/>
            <person name="Riley R."/>
            <person name="LaButti K."/>
            <person name="Pangilinan J."/>
            <person name="Andreopoulos W."/>
            <person name="Lipzen A."/>
            <person name="Yan J."/>
            <person name="Wang M."/>
            <person name="Ng V."/>
            <person name="Grigoriev I.V."/>
            <person name="Spatafora J.W."/>
            <person name="Magnuson J.K."/>
            <person name="Baker S.E."/>
            <person name="Pomraning K.R."/>
        </authorList>
    </citation>
    <scope>NUCLEOTIDE SEQUENCE [LARGE SCALE GENOMIC DNA]</scope>
    <source>
        <strain evidence="2 3">Phaff 52-87</strain>
    </source>
</reference>
<evidence type="ECO:0000313" key="2">
    <source>
        <dbReference type="EMBL" id="KAK7206727.1"/>
    </source>
</evidence>
<feature type="compositionally biased region" description="Basic and acidic residues" evidence="1">
    <location>
        <begin position="51"/>
        <end position="69"/>
    </location>
</feature>
<comment type="caution">
    <text evidence="2">The sequence shown here is derived from an EMBL/GenBank/DDBJ whole genome shotgun (WGS) entry which is preliminary data.</text>
</comment>
<feature type="region of interest" description="Disordered" evidence="1">
    <location>
        <begin position="183"/>
        <end position="208"/>
    </location>
</feature>
<gene>
    <name evidence="2" type="ORF">BZA70DRAFT_112800</name>
</gene>